<accession>A0A128FK49</accession>
<organism evidence="1 2">
    <name type="scientific">Grimontia marina</name>
    <dbReference type="NCBI Taxonomy" id="646534"/>
    <lineage>
        <taxon>Bacteria</taxon>
        <taxon>Pseudomonadati</taxon>
        <taxon>Pseudomonadota</taxon>
        <taxon>Gammaproteobacteria</taxon>
        <taxon>Vibrionales</taxon>
        <taxon>Vibrionaceae</taxon>
        <taxon>Grimontia</taxon>
    </lineage>
</organism>
<reference evidence="2" key="1">
    <citation type="submission" date="2016-02" db="EMBL/GenBank/DDBJ databases">
        <authorList>
            <person name="Rodrigo-Torres Lidia"/>
            <person name="Arahal R.David."/>
        </authorList>
    </citation>
    <scope>NUCLEOTIDE SEQUENCE [LARGE SCALE GENOMIC DNA]</scope>
    <source>
        <strain evidence="2">CECT 8713</strain>
    </source>
</reference>
<name>A0A128FK49_9GAMM</name>
<dbReference type="AlphaFoldDB" id="A0A128FK49"/>
<protein>
    <recommendedName>
        <fullName evidence="3">DUF1127 domain-containing protein</fullName>
    </recommendedName>
</protein>
<evidence type="ECO:0000313" key="1">
    <source>
        <dbReference type="EMBL" id="CZF86845.1"/>
    </source>
</evidence>
<dbReference type="RefSeq" id="WP_062715052.1">
    <property type="nucleotide sequence ID" value="NZ_CAWRCI010000088.1"/>
</dbReference>
<gene>
    <name evidence="1" type="ORF">GMA8713_04884</name>
</gene>
<evidence type="ECO:0000313" key="2">
    <source>
        <dbReference type="Proteomes" id="UP000073601"/>
    </source>
</evidence>
<proteinExistence type="predicted"/>
<dbReference type="Proteomes" id="UP000073601">
    <property type="component" value="Unassembled WGS sequence"/>
</dbReference>
<evidence type="ECO:0008006" key="3">
    <source>
        <dbReference type="Google" id="ProtNLM"/>
    </source>
</evidence>
<sequence length="97" mass="11451">MRTSEKKNHTLLVASYEQNKEAHLEVSRMMWKLIEKVIANYQTLKLKHQKEKLRDLLSTYPDYLLRDVGLTPEEISLIKARSIQLKLAHIAHSVRRN</sequence>
<dbReference type="EMBL" id="FIZY01000088">
    <property type="protein sequence ID" value="CZF86845.1"/>
    <property type="molecule type" value="Genomic_DNA"/>
</dbReference>
<keyword evidence="2" id="KW-1185">Reference proteome</keyword>